<feature type="compositionally biased region" description="Low complexity" evidence="1">
    <location>
        <begin position="339"/>
        <end position="351"/>
    </location>
</feature>
<feature type="compositionally biased region" description="Low complexity" evidence="1">
    <location>
        <begin position="131"/>
        <end position="149"/>
    </location>
</feature>
<feature type="compositionally biased region" description="Polar residues" evidence="1">
    <location>
        <begin position="250"/>
        <end position="259"/>
    </location>
</feature>
<evidence type="ECO:0008006" key="5">
    <source>
        <dbReference type="Google" id="ProtNLM"/>
    </source>
</evidence>
<dbReference type="AlphaFoldDB" id="A0A0D6B3X3"/>
<sequence>MGRGFFGGVLWGAATSGLALAALAVVVPPGTEPLDEARGEAPAPRFSAVPERAGPAAPEPDSVPAPVAAPAARPEISAAPAAGPATDIELPPGSEFNRSRPGTEARPPEAEEIPREAPTMGAPAPVDVTEAPLPDTAPAAAPAPVSAMPETMAPPMGSDAALDLGGAASPAAEDPPPAARAMHGPAAPEAAAAPVPEPAAPESSPETSPATSPDASPAMPADTSPESSSGTETPEAAAGPAPEADPETVPDTSPETSPETALDSETVPEIAADPETGPETEPEAETAPEANTVPEAGSEAPAVLPEVLPPPGPADPAMPGRAAGPLRPDAPLPMNGEKAAPVDAAPEAARPATPTMPGALALNAVPFRAPPGAPLLSLVLIDIGAEGLDRQTLLTFPFPVTFVLDPAAPDAEAAMAAYREAGYEVAVLGSGLADLAPEAAARLGEALDRIDGSIALVTPEEGGFEGDRDLSGAVLGLLEASGHGLVTADKGPNDALRAAEQAGLREAGIFQTLDDAGQDAETIQRMLNRAVLEARQTGHAVIVGHSHPETVTAIYAWALLSGPADAVLAPLSAVLRQPRP</sequence>
<accession>A0A0D6B3X3</accession>
<organism evidence="3 4">
    <name type="scientific">Rhodovulum sulfidophilum</name>
    <name type="common">Rhodobacter sulfidophilus</name>
    <dbReference type="NCBI Taxonomy" id="35806"/>
    <lineage>
        <taxon>Bacteria</taxon>
        <taxon>Pseudomonadati</taxon>
        <taxon>Pseudomonadota</taxon>
        <taxon>Alphaproteobacteria</taxon>
        <taxon>Rhodobacterales</taxon>
        <taxon>Paracoccaceae</taxon>
        <taxon>Rhodovulum</taxon>
    </lineage>
</organism>
<evidence type="ECO:0000313" key="4">
    <source>
        <dbReference type="Proteomes" id="UP000064912"/>
    </source>
</evidence>
<feature type="compositionally biased region" description="Low complexity" evidence="1">
    <location>
        <begin position="158"/>
        <end position="172"/>
    </location>
</feature>
<dbReference type="Gene3D" id="3.20.20.370">
    <property type="entry name" value="Glycoside hydrolase/deacetylase"/>
    <property type="match status" value="1"/>
</dbReference>
<dbReference type="EMBL" id="AP014800">
    <property type="protein sequence ID" value="BAQ69570.1"/>
    <property type="molecule type" value="Genomic_DNA"/>
</dbReference>
<evidence type="ECO:0000313" key="3">
    <source>
        <dbReference type="EMBL" id="BAQ69570.1"/>
    </source>
</evidence>
<evidence type="ECO:0000256" key="1">
    <source>
        <dbReference type="SAM" id="MobiDB-lite"/>
    </source>
</evidence>
<dbReference type="GO" id="GO:0005975">
    <property type="term" value="P:carbohydrate metabolic process"/>
    <property type="evidence" value="ECO:0007669"/>
    <property type="project" value="InterPro"/>
</dbReference>
<feature type="compositionally biased region" description="Low complexity" evidence="1">
    <location>
        <begin position="287"/>
        <end position="306"/>
    </location>
</feature>
<keyword evidence="2" id="KW-0732">Signal</keyword>
<dbReference type="PATRIC" id="fig|35806.4.peg.2495"/>
<dbReference type="KEGG" id="rsu:NHU_02419"/>
<feature type="signal peptide" evidence="2">
    <location>
        <begin position="1"/>
        <end position="21"/>
    </location>
</feature>
<name>A0A0D6B3X3_RHOSU</name>
<protein>
    <recommendedName>
        <fullName evidence="5">Divergent polysaccharide deacetylase family protein</fullName>
    </recommendedName>
</protein>
<feature type="compositionally biased region" description="Pro residues" evidence="1">
    <location>
        <begin position="307"/>
        <end position="316"/>
    </location>
</feature>
<feature type="compositionally biased region" description="Low complexity" evidence="1">
    <location>
        <begin position="64"/>
        <end position="82"/>
    </location>
</feature>
<feature type="compositionally biased region" description="Low complexity" evidence="1">
    <location>
        <begin position="179"/>
        <end position="242"/>
    </location>
</feature>
<dbReference type="InterPro" id="IPR011330">
    <property type="entry name" value="Glyco_hydro/deAcase_b/a-brl"/>
</dbReference>
<proteinExistence type="predicted"/>
<dbReference type="InterPro" id="IPR006837">
    <property type="entry name" value="Divergent_DAC"/>
</dbReference>
<evidence type="ECO:0000256" key="2">
    <source>
        <dbReference type="SAM" id="SignalP"/>
    </source>
</evidence>
<feature type="chain" id="PRO_5002301164" description="Divergent polysaccharide deacetylase family protein" evidence="2">
    <location>
        <begin position="22"/>
        <end position="580"/>
    </location>
</feature>
<reference evidence="3 4" key="1">
    <citation type="submission" date="2015-02" db="EMBL/GenBank/DDBJ databases">
        <title>Genome sequene of Rhodovulum sulfidophilum DSM 2351.</title>
        <authorList>
            <person name="Nagao N."/>
        </authorList>
    </citation>
    <scope>NUCLEOTIDE SEQUENCE [LARGE SCALE GENOMIC DNA]</scope>
    <source>
        <strain evidence="3 4">DSM 2351</strain>
    </source>
</reference>
<feature type="compositionally biased region" description="Basic and acidic residues" evidence="1">
    <location>
        <begin position="97"/>
        <end position="115"/>
    </location>
</feature>
<dbReference type="Pfam" id="PF04748">
    <property type="entry name" value="Polysacc_deac_2"/>
    <property type="match status" value="1"/>
</dbReference>
<dbReference type="Proteomes" id="UP000064912">
    <property type="component" value="Chromosome"/>
</dbReference>
<dbReference type="eggNOG" id="COG2861">
    <property type="taxonomic scope" value="Bacteria"/>
</dbReference>
<dbReference type="SUPFAM" id="SSF88713">
    <property type="entry name" value="Glycoside hydrolase/deacetylase"/>
    <property type="match status" value="1"/>
</dbReference>
<feature type="region of interest" description="Disordered" evidence="1">
    <location>
        <begin position="34"/>
        <end position="351"/>
    </location>
</feature>
<feature type="compositionally biased region" description="Acidic residues" evidence="1">
    <location>
        <begin position="276"/>
        <end position="286"/>
    </location>
</feature>
<gene>
    <name evidence="3" type="ORF">NHU_02419</name>
</gene>